<accession>A0ABQ9EHD4</accession>
<evidence type="ECO:0000256" key="5">
    <source>
        <dbReference type="ARBA" id="ARBA00023136"/>
    </source>
</evidence>
<feature type="transmembrane region" description="Helical" evidence="6">
    <location>
        <begin position="145"/>
        <end position="165"/>
    </location>
</feature>
<evidence type="ECO:0000256" key="3">
    <source>
        <dbReference type="ARBA" id="ARBA00022692"/>
    </source>
</evidence>
<dbReference type="PANTHER" id="PTHR11616:SF241">
    <property type="entry name" value="SODIUM- AND CHLORIDE-DEPENDENT GLYCINE TRANSPORTER 2"/>
    <property type="match status" value="1"/>
</dbReference>
<keyword evidence="3 6" id="KW-0812">Transmembrane</keyword>
<dbReference type="Pfam" id="PF00209">
    <property type="entry name" value="SNF"/>
    <property type="match status" value="2"/>
</dbReference>
<proteinExistence type="predicted"/>
<comment type="caution">
    <text evidence="7">The sequence shown here is derived from an EMBL/GenBank/DDBJ whole genome shotgun (WGS) entry which is preliminary data.</text>
</comment>
<dbReference type="InterPro" id="IPR037272">
    <property type="entry name" value="SNS_sf"/>
</dbReference>
<feature type="transmembrane region" description="Helical" evidence="6">
    <location>
        <begin position="12"/>
        <end position="40"/>
    </location>
</feature>
<name>A0ABQ9EHD4_TEGGR</name>
<keyword evidence="5 6" id="KW-0472">Membrane</keyword>
<dbReference type="PROSITE" id="PS50267">
    <property type="entry name" value="NA_NEUROTRAN_SYMP_3"/>
    <property type="match status" value="1"/>
</dbReference>
<comment type="subcellular location">
    <subcellularLocation>
        <location evidence="1">Membrane</location>
        <topology evidence="1">Multi-pass membrane protein</topology>
    </subcellularLocation>
</comment>
<organism evidence="7 8">
    <name type="scientific">Tegillarca granosa</name>
    <name type="common">Malaysian cockle</name>
    <name type="synonym">Anadara granosa</name>
    <dbReference type="NCBI Taxonomy" id="220873"/>
    <lineage>
        <taxon>Eukaryota</taxon>
        <taxon>Metazoa</taxon>
        <taxon>Spiralia</taxon>
        <taxon>Lophotrochozoa</taxon>
        <taxon>Mollusca</taxon>
        <taxon>Bivalvia</taxon>
        <taxon>Autobranchia</taxon>
        <taxon>Pteriomorphia</taxon>
        <taxon>Arcoida</taxon>
        <taxon>Arcoidea</taxon>
        <taxon>Arcidae</taxon>
        <taxon>Tegillarca</taxon>
    </lineage>
</organism>
<sequence>MYMSSFLTNFLGLGYLMVIVSYLMSWYYIMVIVWVLYYLVNSFFNPLPWSVCTNDWNSEHCIEDIVLKATGNDRNSTFSNSSIYSYNSNYTLHWNATVPLNESLFTSNTTAMNKTMEEKLTTAAKEFWQLKVLQISSGLDDVGGIQWHLVVALLVAWILVFICLMKGVKTVGKVMEQSLTLINKGKL</sequence>
<evidence type="ECO:0000256" key="6">
    <source>
        <dbReference type="SAM" id="Phobius"/>
    </source>
</evidence>
<reference evidence="7 8" key="1">
    <citation type="submission" date="2022-12" db="EMBL/GenBank/DDBJ databases">
        <title>Chromosome-level genome of Tegillarca granosa.</title>
        <authorList>
            <person name="Kim J."/>
        </authorList>
    </citation>
    <scope>NUCLEOTIDE SEQUENCE [LARGE SCALE GENOMIC DNA]</scope>
    <source>
        <strain evidence="7">Teg-2019</strain>
        <tissue evidence="7">Adductor muscle</tissue>
    </source>
</reference>
<dbReference type="EMBL" id="JARBDR010000917">
    <property type="protein sequence ID" value="KAJ8302950.1"/>
    <property type="molecule type" value="Genomic_DNA"/>
</dbReference>
<keyword evidence="2" id="KW-0813">Transport</keyword>
<keyword evidence="8" id="KW-1185">Reference proteome</keyword>
<dbReference type="SUPFAM" id="SSF161070">
    <property type="entry name" value="SNF-like"/>
    <property type="match status" value="1"/>
</dbReference>
<keyword evidence="4 6" id="KW-1133">Transmembrane helix</keyword>
<evidence type="ECO:0000256" key="1">
    <source>
        <dbReference type="ARBA" id="ARBA00004141"/>
    </source>
</evidence>
<gene>
    <name evidence="7" type="ORF">KUTeg_019346</name>
</gene>
<dbReference type="InterPro" id="IPR000175">
    <property type="entry name" value="Na/ntran_symport"/>
</dbReference>
<evidence type="ECO:0000313" key="7">
    <source>
        <dbReference type="EMBL" id="KAJ8302950.1"/>
    </source>
</evidence>
<evidence type="ECO:0000256" key="4">
    <source>
        <dbReference type="ARBA" id="ARBA00022989"/>
    </source>
</evidence>
<dbReference type="Proteomes" id="UP001217089">
    <property type="component" value="Unassembled WGS sequence"/>
</dbReference>
<dbReference type="PANTHER" id="PTHR11616">
    <property type="entry name" value="SODIUM/CHLORIDE DEPENDENT TRANSPORTER"/>
    <property type="match status" value="1"/>
</dbReference>
<protein>
    <submittedName>
        <fullName evidence="7">Uncharacterized protein</fullName>
    </submittedName>
</protein>
<evidence type="ECO:0000256" key="2">
    <source>
        <dbReference type="ARBA" id="ARBA00022448"/>
    </source>
</evidence>
<evidence type="ECO:0000313" key="8">
    <source>
        <dbReference type="Proteomes" id="UP001217089"/>
    </source>
</evidence>